<organism evidence="1 2">
    <name type="scientific">Dokdonella immobilis</name>
    <dbReference type="NCBI Taxonomy" id="578942"/>
    <lineage>
        <taxon>Bacteria</taxon>
        <taxon>Pseudomonadati</taxon>
        <taxon>Pseudomonadota</taxon>
        <taxon>Gammaproteobacteria</taxon>
        <taxon>Lysobacterales</taxon>
        <taxon>Rhodanobacteraceae</taxon>
        <taxon>Dokdonella</taxon>
    </lineage>
</organism>
<dbReference type="SUPFAM" id="SSF158446">
    <property type="entry name" value="IVS-encoded protein-like"/>
    <property type="match status" value="1"/>
</dbReference>
<name>A0A1I4Y208_9GAMM</name>
<protein>
    <submittedName>
        <fullName evidence="1">Four helix bundle protein</fullName>
    </submittedName>
</protein>
<evidence type="ECO:0000313" key="2">
    <source>
        <dbReference type="Proteomes" id="UP000198575"/>
    </source>
</evidence>
<accession>A0A1I4Y208</accession>
<evidence type="ECO:0000313" key="1">
    <source>
        <dbReference type="EMBL" id="SFN32181.1"/>
    </source>
</evidence>
<sequence>MSLVVAVYQMTGSFPEAERFGLVSQMRRAAVSIPSNIAEGAARRSTPDYLRFLAIARGSLSELDTQLNIALRLGFATPSAATQELLHRTFARMNALMHALEKRPIDARLSESQIPNPESPPPC</sequence>
<dbReference type="RefSeq" id="WP_342741298.1">
    <property type="nucleotide sequence ID" value="NZ_FOVF01000014.1"/>
</dbReference>
<dbReference type="CDD" id="cd16377">
    <property type="entry name" value="23S_rRNA_IVP_like"/>
    <property type="match status" value="1"/>
</dbReference>
<dbReference type="NCBIfam" id="TIGR02436">
    <property type="entry name" value="four helix bundle protein"/>
    <property type="match status" value="1"/>
</dbReference>
<dbReference type="Proteomes" id="UP000198575">
    <property type="component" value="Unassembled WGS sequence"/>
</dbReference>
<dbReference type="PANTHER" id="PTHR38471">
    <property type="entry name" value="FOUR HELIX BUNDLE PROTEIN"/>
    <property type="match status" value="1"/>
</dbReference>
<keyword evidence="2" id="KW-1185">Reference proteome</keyword>
<reference evidence="1 2" key="1">
    <citation type="submission" date="2016-10" db="EMBL/GenBank/DDBJ databases">
        <authorList>
            <person name="de Groot N.N."/>
        </authorList>
    </citation>
    <scope>NUCLEOTIDE SEQUENCE [LARGE SCALE GENOMIC DNA]</scope>
    <source>
        <strain evidence="1 2">CGMCC 1.7659</strain>
    </source>
</reference>
<dbReference type="PANTHER" id="PTHR38471:SF2">
    <property type="entry name" value="FOUR HELIX BUNDLE PROTEIN"/>
    <property type="match status" value="1"/>
</dbReference>
<dbReference type="STRING" id="578942.SAMN05216289_11443"/>
<proteinExistence type="predicted"/>
<dbReference type="AlphaFoldDB" id="A0A1I4Y208"/>
<dbReference type="Gene3D" id="1.20.1440.60">
    <property type="entry name" value="23S rRNA-intervening sequence"/>
    <property type="match status" value="1"/>
</dbReference>
<dbReference type="EMBL" id="FOVF01000014">
    <property type="protein sequence ID" value="SFN32181.1"/>
    <property type="molecule type" value="Genomic_DNA"/>
</dbReference>
<dbReference type="InterPro" id="IPR012657">
    <property type="entry name" value="23S_rRNA-intervening_sequence"/>
</dbReference>
<gene>
    <name evidence="1" type="ORF">SAMN05216289_11443</name>
</gene>
<dbReference type="Pfam" id="PF05635">
    <property type="entry name" value="23S_rRNA_IVP"/>
    <property type="match status" value="1"/>
</dbReference>
<dbReference type="InterPro" id="IPR036583">
    <property type="entry name" value="23S_rRNA_IVS_sf"/>
</dbReference>